<dbReference type="PANTHER" id="PTHR43884:SF19">
    <property type="entry name" value="ACYL-COA DEHYDROGENASE FADE4-RELATED"/>
    <property type="match status" value="1"/>
</dbReference>
<dbReference type="PANTHER" id="PTHR43884">
    <property type="entry name" value="ACYL-COA DEHYDROGENASE"/>
    <property type="match status" value="1"/>
</dbReference>
<dbReference type="InterPro" id="IPR037069">
    <property type="entry name" value="AcylCoA_DH/ox_N_sf"/>
</dbReference>
<dbReference type="Proteomes" id="UP001552521">
    <property type="component" value="Unassembled WGS sequence"/>
</dbReference>
<dbReference type="InterPro" id="IPR046373">
    <property type="entry name" value="Acyl-CoA_Oxase/DH_mid-dom_sf"/>
</dbReference>
<dbReference type="CDD" id="cd00567">
    <property type="entry name" value="ACAD"/>
    <property type="match status" value="1"/>
</dbReference>
<sequence length="601" mass="63659">MTTPVTAPAPAAAAHRRSTPGPATGPGAPGGVPPGDAAERAAWLETLLGDPDDPRNPHGYRPLLDADDRREAPAATEALLTEAGLTAEFVPHELGGRLIRPDLLAQVLRPLFRRDVALGFGHGITSLFGASAVWAAGDAAQRETTARVLLAGGRTPIVHHELAHANAILRDEFTARPTPDGGFVLSGRKDVVINADRADAYVMYARTAASTGPRSHSVLLLDPEQLPPGGLRRLPRALTPGMRGSRFAGLKFTDCPAGADTLVGDLGDGVPLALRTYQVNRCLIPATVVAGVDTVLRFAVRAATTGRPAGVPPRRWHTVLTGVFTDLLACDSMAVTGLRALSLLPDSSHLLAAAVKMTMPDLLREDLEELSTVLGAHGYDRGPRYGGFQKLVRDLPVAGLGHAGTAACQAVIVPQLPTLARRSWFRTDEPAGRLFLPRAPLPAFDYRALTLTGSDDVLTASLIGTAERLAPLRATSDAWAALADLADAFVQEMRALREQCAALPDITHAALVDPRVCALADRYALVLAAAACLGVWQGQDGTGTFLSDPAWAVLALTRIGRRLGVPVPELPENTTKAVLEEVLARYRDHRSFDLYDTQLAG</sequence>
<keyword evidence="3" id="KW-1185">Reference proteome</keyword>
<evidence type="ECO:0000313" key="3">
    <source>
        <dbReference type="Proteomes" id="UP001552521"/>
    </source>
</evidence>
<dbReference type="Gene3D" id="2.40.110.10">
    <property type="entry name" value="Butyryl-CoA Dehydrogenase, subunit A, domain 2"/>
    <property type="match status" value="1"/>
</dbReference>
<organism evidence="2 3">
    <name type="scientific">Streptomyces kurssanovii</name>
    <dbReference type="NCBI Taxonomy" id="67312"/>
    <lineage>
        <taxon>Bacteria</taxon>
        <taxon>Bacillati</taxon>
        <taxon>Actinomycetota</taxon>
        <taxon>Actinomycetes</taxon>
        <taxon>Kitasatosporales</taxon>
        <taxon>Streptomycetaceae</taxon>
        <taxon>Streptomyces</taxon>
    </lineage>
</organism>
<dbReference type="Gene3D" id="1.20.140.10">
    <property type="entry name" value="Butyryl-CoA Dehydrogenase, subunit A, domain 3"/>
    <property type="match status" value="1"/>
</dbReference>
<dbReference type="InterPro" id="IPR036250">
    <property type="entry name" value="AcylCo_DH-like_C"/>
</dbReference>
<comment type="caution">
    <text evidence="2">The sequence shown here is derived from an EMBL/GenBank/DDBJ whole genome shotgun (WGS) entry which is preliminary data.</text>
</comment>
<dbReference type="SUPFAM" id="SSF47203">
    <property type="entry name" value="Acyl-CoA dehydrogenase C-terminal domain-like"/>
    <property type="match status" value="1"/>
</dbReference>
<proteinExistence type="predicted"/>
<accession>A0ABV3HV48</accession>
<dbReference type="Gene3D" id="1.10.540.10">
    <property type="entry name" value="Acyl-CoA dehydrogenase/oxidase, N-terminal domain"/>
    <property type="match status" value="1"/>
</dbReference>
<reference evidence="2 3" key="1">
    <citation type="submission" date="2024-06" db="EMBL/GenBank/DDBJ databases">
        <title>The Natural Products Discovery Center: Release of the First 8490 Sequenced Strains for Exploring Actinobacteria Biosynthetic Diversity.</title>
        <authorList>
            <person name="Kalkreuter E."/>
            <person name="Kautsar S.A."/>
            <person name="Yang D."/>
            <person name="Bader C.D."/>
            <person name="Teijaro C.N."/>
            <person name="Fluegel L."/>
            <person name="Davis C.M."/>
            <person name="Simpson J.R."/>
            <person name="Lauterbach L."/>
            <person name="Steele A.D."/>
            <person name="Gui C."/>
            <person name="Meng S."/>
            <person name="Li G."/>
            <person name="Viehrig K."/>
            <person name="Ye F."/>
            <person name="Su P."/>
            <person name="Kiefer A.F."/>
            <person name="Nichols A."/>
            <person name="Cepeda A.J."/>
            <person name="Yan W."/>
            <person name="Fan B."/>
            <person name="Jiang Y."/>
            <person name="Adhikari A."/>
            <person name="Zheng C.-J."/>
            <person name="Schuster L."/>
            <person name="Cowan T.M."/>
            <person name="Smanski M.J."/>
            <person name="Chevrette M.G."/>
            <person name="De Carvalho L.P.S."/>
            <person name="Shen B."/>
        </authorList>
    </citation>
    <scope>NUCLEOTIDE SEQUENCE [LARGE SCALE GENOMIC DNA]</scope>
    <source>
        <strain evidence="2 3">NPDC049344</strain>
    </source>
</reference>
<evidence type="ECO:0000313" key="2">
    <source>
        <dbReference type="EMBL" id="MEV4681948.1"/>
    </source>
</evidence>
<dbReference type="SUPFAM" id="SSF56645">
    <property type="entry name" value="Acyl-CoA dehydrogenase NM domain-like"/>
    <property type="match status" value="1"/>
</dbReference>
<dbReference type="InterPro" id="IPR009100">
    <property type="entry name" value="AcylCoA_DH/oxidase_NM_dom_sf"/>
</dbReference>
<dbReference type="RefSeq" id="WP_364593094.1">
    <property type="nucleotide sequence ID" value="NZ_JBFAQK010000016.1"/>
</dbReference>
<feature type="compositionally biased region" description="Low complexity" evidence="1">
    <location>
        <begin position="1"/>
        <end position="13"/>
    </location>
</feature>
<evidence type="ECO:0000256" key="1">
    <source>
        <dbReference type="SAM" id="MobiDB-lite"/>
    </source>
</evidence>
<protein>
    <submittedName>
        <fullName evidence="2">Acyl-CoA dehydrogenase</fullName>
    </submittedName>
</protein>
<name>A0ABV3HV48_9ACTN</name>
<dbReference type="EMBL" id="JBFAQK010000016">
    <property type="protein sequence ID" value="MEV4681948.1"/>
    <property type="molecule type" value="Genomic_DNA"/>
</dbReference>
<gene>
    <name evidence="2" type="ORF">AB0K36_14355</name>
</gene>
<feature type="region of interest" description="Disordered" evidence="1">
    <location>
        <begin position="1"/>
        <end position="69"/>
    </location>
</feature>